<dbReference type="Pfam" id="PF13379">
    <property type="entry name" value="NMT1_2"/>
    <property type="match status" value="1"/>
</dbReference>
<feature type="signal peptide" evidence="1">
    <location>
        <begin position="1"/>
        <end position="28"/>
    </location>
</feature>
<keyword evidence="1" id="KW-0732">Signal</keyword>
<accession>A0A5S9P554</accession>
<sequence length="336" mass="36109">MRLRALLAAMALALTPAGTLFHASPASAETGELRIAQQFGIAYLPLIVAKEQKLIEKHAAADGLPDLKVEWLRLSGAAAMNDALISGGLDFATAGVAPAILTWDKTRGKTDIVLISSLGSMPNVLTTNNPKVKTLKDFAATDRIALPSVKVGFQPIVLQIAAEKEFGQYDKLDDLTVSLPHPDATTSILAGTGGITAHFTSPPFVQQQLESGKVHAVLNSYDVLGGPHTFNVVYGTKKFATENPKTVNAFVAALDEANAWIKANPAEAAKLYIAAESSKLDPAFVERIIRDPQINFTTVPERVDVFSDFEYRIGLIKQKPGWKELFQPGLHARNGS</sequence>
<organism evidence="2 3">
    <name type="scientific">Starkeya nomas</name>
    <dbReference type="NCBI Taxonomy" id="2666134"/>
    <lineage>
        <taxon>Bacteria</taxon>
        <taxon>Pseudomonadati</taxon>
        <taxon>Pseudomonadota</taxon>
        <taxon>Alphaproteobacteria</taxon>
        <taxon>Hyphomicrobiales</taxon>
        <taxon>Xanthobacteraceae</taxon>
        <taxon>Starkeya</taxon>
    </lineage>
</organism>
<protein>
    <recommendedName>
        <fullName evidence="4">SsuA/THI5-like domain-containing protein</fullName>
    </recommendedName>
</protein>
<evidence type="ECO:0000313" key="3">
    <source>
        <dbReference type="Proteomes" id="UP000433050"/>
    </source>
</evidence>
<dbReference type="Gene3D" id="3.40.190.10">
    <property type="entry name" value="Periplasmic binding protein-like II"/>
    <property type="match status" value="2"/>
</dbReference>
<dbReference type="PANTHER" id="PTHR30024:SF2">
    <property type="entry name" value="ABC TRANSPORTER SUBSTRATE-BINDING PROTEIN"/>
    <property type="match status" value="1"/>
</dbReference>
<dbReference type="PANTHER" id="PTHR30024">
    <property type="entry name" value="ALIPHATIC SULFONATES-BINDING PROTEIN-RELATED"/>
    <property type="match status" value="1"/>
</dbReference>
<dbReference type="AlphaFoldDB" id="A0A5S9P554"/>
<keyword evidence="3" id="KW-1185">Reference proteome</keyword>
<reference evidence="2 3" key="1">
    <citation type="submission" date="2019-12" db="EMBL/GenBank/DDBJ databases">
        <authorList>
            <person name="Reyes-Prieto M."/>
        </authorList>
    </citation>
    <scope>NUCLEOTIDE SEQUENCE [LARGE SCALE GENOMIC DNA]</scope>
    <source>
        <strain evidence="2">HF14-78462</strain>
    </source>
</reference>
<proteinExistence type="predicted"/>
<evidence type="ECO:0000256" key="1">
    <source>
        <dbReference type="SAM" id="SignalP"/>
    </source>
</evidence>
<dbReference type="Proteomes" id="UP000433050">
    <property type="component" value="Unassembled WGS sequence"/>
</dbReference>
<evidence type="ECO:0000313" key="2">
    <source>
        <dbReference type="EMBL" id="CAA0098599.1"/>
    </source>
</evidence>
<feature type="chain" id="PRO_5025034127" description="SsuA/THI5-like domain-containing protein" evidence="1">
    <location>
        <begin position="29"/>
        <end position="336"/>
    </location>
</feature>
<dbReference type="EMBL" id="CACSAS010000001">
    <property type="protein sequence ID" value="CAA0098599.1"/>
    <property type="molecule type" value="Genomic_DNA"/>
</dbReference>
<evidence type="ECO:0008006" key="4">
    <source>
        <dbReference type="Google" id="ProtNLM"/>
    </source>
</evidence>
<gene>
    <name evidence="2" type="ORF">STARVERO_02306</name>
</gene>
<name>A0A5S9P554_9HYPH</name>
<dbReference type="RefSeq" id="WP_159598943.1">
    <property type="nucleotide sequence ID" value="NZ_CACSAS010000001.1"/>
</dbReference>
<dbReference type="SUPFAM" id="SSF53850">
    <property type="entry name" value="Periplasmic binding protein-like II"/>
    <property type="match status" value="1"/>
</dbReference>